<evidence type="ECO:0000256" key="7">
    <source>
        <dbReference type="ARBA" id="ARBA00022842"/>
    </source>
</evidence>
<dbReference type="InterPro" id="IPR001679">
    <property type="entry name" value="DNA_ligase"/>
</dbReference>
<dbReference type="InterPro" id="IPR004150">
    <property type="entry name" value="NAD_DNA_ligase_OB"/>
</dbReference>
<feature type="active site" description="N6-AMP-lysine intermediate" evidence="11">
    <location>
        <position position="137"/>
    </location>
</feature>
<dbReference type="InterPro" id="IPR018239">
    <property type="entry name" value="DNA_ligase_AS"/>
</dbReference>
<dbReference type="EC" id="6.5.1.2" evidence="11"/>
<dbReference type="SUPFAM" id="SSF56091">
    <property type="entry name" value="DNA ligase/mRNA capping enzyme, catalytic domain"/>
    <property type="match status" value="1"/>
</dbReference>
<dbReference type="Proteomes" id="UP001575105">
    <property type="component" value="Unassembled WGS sequence"/>
</dbReference>
<dbReference type="SUPFAM" id="SSF47781">
    <property type="entry name" value="RuvA domain 2-like"/>
    <property type="match status" value="1"/>
</dbReference>
<evidence type="ECO:0000256" key="3">
    <source>
        <dbReference type="ARBA" id="ARBA00022705"/>
    </source>
</evidence>
<reference evidence="13 14" key="1">
    <citation type="submission" date="2024-08" db="EMBL/GenBank/DDBJ databases">
        <title>Whole-genome sequencing of halo(alkali)philic microorganisms from hypersaline lakes.</title>
        <authorList>
            <person name="Sorokin D.Y."/>
            <person name="Merkel A.Y."/>
            <person name="Messina E."/>
            <person name="Yakimov M."/>
        </authorList>
    </citation>
    <scope>NUCLEOTIDE SEQUENCE [LARGE SCALE GENOMIC DNA]</scope>
    <source>
        <strain evidence="13 14">AB-hyl4</strain>
    </source>
</reference>
<dbReference type="Gene3D" id="1.10.150.20">
    <property type="entry name" value="5' to 3' exonuclease, C-terminal subdomain"/>
    <property type="match status" value="2"/>
</dbReference>
<feature type="binding site" evidence="11">
    <location>
        <position position="158"/>
    </location>
    <ligand>
        <name>NAD(+)</name>
        <dbReference type="ChEBI" id="CHEBI:57540"/>
    </ligand>
</feature>
<dbReference type="Gene3D" id="3.40.50.10190">
    <property type="entry name" value="BRCT domain"/>
    <property type="match status" value="1"/>
</dbReference>
<comment type="catalytic activity">
    <reaction evidence="10 11">
        <text>NAD(+) + (deoxyribonucleotide)n-3'-hydroxyl + 5'-phospho-(deoxyribonucleotide)m = (deoxyribonucleotide)n+m + AMP + beta-nicotinamide D-nucleotide.</text>
        <dbReference type="EC" id="6.5.1.2"/>
    </reaction>
</comment>
<comment type="similarity">
    <text evidence="11">Belongs to the NAD-dependent DNA ligase family. LigA subfamily.</text>
</comment>
<dbReference type="Pfam" id="PF12826">
    <property type="entry name" value="HHH_2"/>
    <property type="match status" value="1"/>
</dbReference>
<evidence type="ECO:0000259" key="12">
    <source>
        <dbReference type="PROSITE" id="PS50172"/>
    </source>
</evidence>
<evidence type="ECO:0000313" key="14">
    <source>
        <dbReference type="Proteomes" id="UP001575105"/>
    </source>
</evidence>
<feature type="binding site" evidence="11">
    <location>
        <position position="430"/>
    </location>
    <ligand>
        <name>Zn(2+)</name>
        <dbReference type="ChEBI" id="CHEBI:29105"/>
    </ligand>
</feature>
<evidence type="ECO:0000313" key="13">
    <source>
        <dbReference type="EMBL" id="MFA9479921.1"/>
    </source>
</evidence>
<dbReference type="Pfam" id="PF03120">
    <property type="entry name" value="OB_DNA_ligase"/>
    <property type="match status" value="1"/>
</dbReference>
<dbReference type="EMBL" id="JBGUBD010000013">
    <property type="protein sequence ID" value="MFA9479921.1"/>
    <property type="molecule type" value="Genomic_DNA"/>
</dbReference>
<evidence type="ECO:0000256" key="1">
    <source>
        <dbReference type="ARBA" id="ARBA00004067"/>
    </source>
</evidence>
<keyword evidence="3 11" id="KW-0235">DNA replication</keyword>
<dbReference type="InterPro" id="IPR010994">
    <property type="entry name" value="RuvA_2-like"/>
</dbReference>
<proteinExistence type="inferred from homology"/>
<feature type="binding site" evidence="11">
    <location>
        <position position="433"/>
    </location>
    <ligand>
        <name>Zn(2+)</name>
        <dbReference type="ChEBI" id="CHEBI:29105"/>
    </ligand>
</feature>
<feature type="binding site" evidence="11">
    <location>
        <position position="196"/>
    </location>
    <ligand>
        <name>NAD(+)</name>
        <dbReference type="ChEBI" id="CHEBI:57540"/>
    </ligand>
</feature>
<keyword evidence="4 11" id="KW-0479">Metal-binding</keyword>
<comment type="function">
    <text evidence="1 11">DNA ligase that catalyzes the formation of phosphodiester linkages between 5'-phosphoryl and 3'-hydroxyl groups in double-stranded DNA using NAD as a coenzyme and as the energy source for the reaction. It is essential for DNA replication and repair of damaged DNA.</text>
</comment>
<dbReference type="RefSeq" id="WP_425346847.1">
    <property type="nucleotide sequence ID" value="NZ_JBGUBD010000013.1"/>
</dbReference>
<feature type="binding site" evidence="11">
    <location>
        <position position="448"/>
    </location>
    <ligand>
        <name>Zn(2+)</name>
        <dbReference type="ChEBI" id="CHEBI:29105"/>
    </ligand>
</feature>
<dbReference type="SMART" id="SM00292">
    <property type="entry name" value="BRCT"/>
    <property type="match status" value="1"/>
</dbReference>
<dbReference type="Pfam" id="PF01653">
    <property type="entry name" value="DNA_ligase_aden"/>
    <property type="match status" value="1"/>
</dbReference>
<feature type="binding site" evidence="11">
    <location>
        <position position="312"/>
    </location>
    <ligand>
        <name>NAD(+)</name>
        <dbReference type="ChEBI" id="CHEBI:57540"/>
    </ligand>
</feature>
<name>A0ABV4UAV0_9BACT</name>
<feature type="binding site" evidence="11">
    <location>
        <begin position="32"/>
        <end position="36"/>
    </location>
    <ligand>
        <name>NAD(+)</name>
        <dbReference type="ChEBI" id="CHEBI:57540"/>
    </ligand>
</feature>
<dbReference type="InterPro" id="IPR041663">
    <property type="entry name" value="DisA/LigA_HHH"/>
</dbReference>
<keyword evidence="11" id="KW-0464">Manganese</keyword>
<feature type="binding site" evidence="11">
    <location>
        <position position="135"/>
    </location>
    <ligand>
        <name>NAD(+)</name>
        <dbReference type="ChEBI" id="CHEBI:57540"/>
    </ligand>
</feature>
<dbReference type="InterPro" id="IPR012340">
    <property type="entry name" value="NA-bd_OB-fold"/>
</dbReference>
<dbReference type="NCBIfam" id="NF005932">
    <property type="entry name" value="PRK07956.1"/>
    <property type="match status" value="1"/>
</dbReference>
<dbReference type="GO" id="GO:0003911">
    <property type="term" value="F:DNA ligase (NAD+) activity"/>
    <property type="evidence" value="ECO:0007669"/>
    <property type="project" value="UniProtKB-EC"/>
</dbReference>
<dbReference type="InterPro" id="IPR036420">
    <property type="entry name" value="BRCT_dom_sf"/>
</dbReference>
<dbReference type="PANTHER" id="PTHR23389">
    <property type="entry name" value="CHROMOSOME TRANSMISSION FIDELITY FACTOR 18"/>
    <property type="match status" value="1"/>
</dbReference>
<evidence type="ECO:0000256" key="2">
    <source>
        <dbReference type="ARBA" id="ARBA00022598"/>
    </source>
</evidence>
<feature type="binding site" evidence="11">
    <location>
        <position position="336"/>
    </location>
    <ligand>
        <name>NAD(+)</name>
        <dbReference type="ChEBI" id="CHEBI:57540"/>
    </ligand>
</feature>
<dbReference type="CDD" id="cd00114">
    <property type="entry name" value="LIGANc"/>
    <property type="match status" value="1"/>
</dbReference>
<dbReference type="PANTHER" id="PTHR23389:SF9">
    <property type="entry name" value="DNA LIGASE"/>
    <property type="match status" value="1"/>
</dbReference>
<dbReference type="Gene3D" id="1.10.287.610">
    <property type="entry name" value="Helix hairpin bin"/>
    <property type="match status" value="1"/>
</dbReference>
<feature type="domain" description="BRCT" evidence="12">
    <location>
        <begin position="633"/>
        <end position="712"/>
    </location>
</feature>
<dbReference type="NCBIfam" id="TIGR00575">
    <property type="entry name" value="dnlj"/>
    <property type="match status" value="1"/>
</dbReference>
<dbReference type="InterPro" id="IPR001357">
    <property type="entry name" value="BRCT_dom"/>
</dbReference>
<keyword evidence="7 11" id="KW-0460">Magnesium</keyword>
<evidence type="ECO:0000256" key="11">
    <source>
        <dbReference type="HAMAP-Rule" id="MF_01588"/>
    </source>
</evidence>
<dbReference type="Gene3D" id="2.40.50.140">
    <property type="entry name" value="Nucleic acid-binding proteins"/>
    <property type="match status" value="1"/>
</dbReference>
<dbReference type="HAMAP" id="MF_01588">
    <property type="entry name" value="DNA_ligase_A"/>
    <property type="match status" value="1"/>
</dbReference>
<protein>
    <recommendedName>
        <fullName evidence="11">DNA ligase</fullName>
        <ecNumber evidence="11">6.5.1.2</ecNumber>
    </recommendedName>
    <alternativeName>
        <fullName evidence="11">Polydeoxyribonucleotide synthase [NAD(+)]</fullName>
    </alternativeName>
</protein>
<comment type="caution">
    <text evidence="13">The sequence shown here is derived from an EMBL/GenBank/DDBJ whole genome shotgun (WGS) entry which is preliminary data.</text>
</comment>
<dbReference type="Pfam" id="PF03119">
    <property type="entry name" value="DNA_ligase_ZBD"/>
    <property type="match status" value="1"/>
</dbReference>
<comment type="cofactor">
    <cofactor evidence="11">
        <name>Mg(2+)</name>
        <dbReference type="ChEBI" id="CHEBI:18420"/>
    </cofactor>
    <cofactor evidence="11">
        <name>Mn(2+)</name>
        <dbReference type="ChEBI" id="CHEBI:29035"/>
    </cofactor>
</comment>
<dbReference type="Pfam" id="PF00533">
    <property type="entry name" value="BRCT"/>
    <property type="match status" value="1"/>
</dbReference>
<dbReference type="SMART" id="SM00532">
    <property type="entry name" value="LIGANc"/>
    <property type="match status" value="1"/>
</dbReference>
<gene>
    <name evidence="11 13" type="primary">ligA</name>
    <name evidence="13" type="ORF">ACERK3_16680</name>
</gene>
<keyword evidence="6 11" id="KW-0862">Zinc</keyword>
<dbReference type="PROSITE" id="PS01055">
    <property type="entry name" value="DNA_LIGASE_N1"/>
    <property type="match status" value="1"/>
</dbReference>
<feature type="binding site" evidence="11">
    <location>
        <begin position="81"/>
        <end position="82"/>
    </location>
    <ligand>
        <name>NAD(+)</name>
        <dbReference type="ChEBI" id="CHEBI:57540"/>
    </ligand>
</feature>
<dbReference type="InterPro" id="IPR004149">
    <property type="entry name" value="Znf_DNAligase_C4"/>
</dbReference>
<evidence type="ECO:0000256" key="10">
    <source>
        <dbReference type="ARBA" id="ARBA00034005"/>
    </source>
</evidence>
<dbReference type="Gene3D" id="3.30.470.30">
    <property type="entry name" value="DNA ligase/mRNA capping enzyme"/>
    <property type="match status" value="1"/>
</dbReference>
<evidence type="ECO:0000256" key="8">
    <source>
        <dbReference type="ARBA" id="ARBA00023027"/>
    </source>
</evidence>
<evidence type="ECO:0000256" key="6">
    <source>
        <dbReference type="ARBA" id="ARBA00022833"/>
    </source>
</evidence>
<dbReference type="Gene3D" id="6.20.10.30">
    <property type="match status" value="1"/>
</dbReference>
<evidence type="ECO:0000256" key="4">
    <source>
        <dbReference type="ARBA" id="ARBA00022723"/>
    </source>
</evidence>
<dbReference type="CDD" id="cd17748">
    <property type="entry name" value="BRCT_DNA_ligase_like"/>
    <property type="match status" value="1"/>
</dbReference>
<keyword evidence="2 11" id="KW-0436">Ligase</keyword>
<accession>A0ABV4UAV0</accession>
<dbReference type="SUPFAM" id="SSF50249">
    <property type="entry name" value="Nucleic acid-binding proteins"/>
    <property type="match status" value="1"/>
</dbReference>
<keyword evidence="8 11" id="KW-0520">NAD</keyword>
<keyword evidence="14" id="KW-1185">Reference proteome</keyword>
<evidence type="ECO:0000256" key="5">
    <source>
        <dbReference type="ARBA" id="ARBA00022763"/>
    </source>
</evidence>
<feature type="binding site" evidence="11">
    <location>
        <position position="453"/>
    </location>
    <ligand>
        <name>Zn(2+)</name>
        <dbReference type="ChEBI" id="CHEBI:29105"/>
    </ligand>
</feature>
<dbReference type="PIRSF" id="PIRSF001604">
    <property type="entry name" value="LigA"/>
    <property type="match status" value="1"/>
</dbReference>
<dbReference type="SUPFAM" id="SSF52113">
    <property type="entry name" value="BRCT domain"/>
    <property type="match status" value="1"/>
</dbReference>
<keyword evidence="5 11" id="KW-0227">DNA damage</keyword>
<dbReference type="PROSITE" id="PS50172">
    <property type="entry name" value="BRCT"/>
    <property type="match status" value="1"/>
</dbReference>
<sequence>MTAAAERIAELRREIDRHNRLYYIEARQEISDRAFDALLKELEQLEADHPELVTDDSPTQRVGGEPIEGFNTVEHSRPMMSIDNTYDQAELRAWFDRVTKGLGKKHAVDEDREPTLGSLFDQDEQPNDHVEFILEPKVDGVAVSLRYEAGKLTLAASRGDGRAGDDITSNVRTIRAVPLRLADDDDVPDVLEVRGEIYMPHDEFKRINDKRSEAGLEPFANPRNATAGTLKQLDPRAVADRRLHFYAHGRGEIAPDRFATHSDLLQSITRWGIPVNPATTRARSFDEIWKAIEQFEDKRADLGYGTDGMVVKVNRYDEQDKLGYTAKAPRWCIAYKYAAEQAETKLLKVDWQVGKTGKLTPRATMEPVFVAGTTVQHATLHNADEIDRLDLRIGDAVIIEKAGEIIPQVKKVVRDKRPKDAKLITVPEACPSCGEPVERLEDEVAHRCINPECPAQFREKLIWFAGRGQMDVDGLGEKMVDQLLEADLVHSFGDVYALHEHRDQLLELDRMGEKKVDNLLKGIEQSKSRGLQRVLAGLGVRHLGSRTAQLLTQHFADIDALMTADVTAIDLALSTGDLETKKKEQAKENYKPGVIAQSVHDFLQSEAGKHVIDELRTAGVDMTSPATAAQQSATDSPFAGKTIVLTGSLENFERKALADRLESLGAKVTGSVSKKTDLVIAGESAGSKLDKARELGIDTWDESQLLEALGEA</sequence>
<keyword evidence="9 11" id="KW-0234">DNA repair</keyword>
<organism evidence="13 14">
    <name type="scientific">Natronomicrosphaera hydrolytica</name>
    <dbReference type="NCBI Taxonomy" id="3242702"/>
    <lineage>
        <taxon>Bacteria</taxon>
        <taxon>Pseudomonadati</taxon>
        <taxon>Planctomycetota</taxon>
        <taxon>Phycisphaerae</taxon>
        <taxon>Phycisphaerales</taxon>
        <taxon>Phycisphaeraceae</taxon>
        <taxon>Natronomicrosphaera</taxon>
    </lineage>
</organism>
<dbReference type="InterPro" id="IPR013840">
    <property type="entry name" value="DNAligase_N"/>
</dbReference>
<evidence type="ECO:0000256" key="9">
    <source>
        <dbReference type="ARBA" id="ARBA00023204"/>
    </source>
</evidence>
<dbReference type="InterPro" id="IPR013839">
    <property type="entry name" value="DNAligase_adenylation"/>
</dbReference>